<dbReference type="EMBL" id="SORO01000005">
    <property type="protein sequence ID" value="TDY66735.1"/>
    <property type="molecule type" value="Genomic_DNA"/>
</dbReference>
<dbReference type="OrthoDB" id="9773459at2"/>
<dbReference type="GO" id="GO:0050918">
    <property type="term" value="P:positive chemotaxis"/>
    <property type="evidence" value="ECO:0007669"/>
    <property type="project" value="TreeGrafter"/>
</dbReference>
<dbReference type="GO" id="GO:0071978">
    <property type="term" value="P:bacterial-type flagellum-dependent swarming motility"/>
    <property type="evidence" value="ECO:0007669"/>
    <property type="project" value="TreeGrafter"/>
</dbReference>
<dbReference type="GeneID" id="79829101"/>
<accession>A0A4R8MNY8</accession>
<dbReference type="PRINTS" id="PR00956">
    <property type="entry name" value="FLGMOTORFLIN"/>
</dbReference>
<dbReference type="GO" id="GO:0009425">
    <property type="term" value="C:bacterial-type flagellum basal body"/>
    <property type="evidence" value="ECO:0007669"/>
    <property type="project" value="InterPro"/>
</dbReference>
<dbReference type="PANTHER" id="PTHR30034:SF6">
    <property type="entry name" value="YOP PROTEINS TRANSLOCATION PROTEIN Q"/>
    <property type="match status" value="1"/>
</dbReference>
<sequence length="73" mass="7909">MAKFSDVELDVTVVLGRGKIPLSTLESASIDTVLELDTEYIEPVLILVNGIPKFEGEVVTIGNKFGVKITNEC</sequence>
<dbReference type="Pfam" id="PF01052">
    <property type="entry name" value="FliMN_C"/>
    <property type="match status" value="1"/>
</dbReference>
<evidence type="ECO:0000259" key="2">
    <source>
        <dbReference type="Pfam" id="PF01052"/>
    </source>
</evidence>
<dbReference type="STRING" id="1193051.LEP1GSC017_0384"/>
<keyword evidence="3" id="KW-0969">Cilium</keyword>
<keyword evidence="3" id="KW-0282">Flagellum</keyword>
<dbReference type="InterPro" id="IPR036429">
    <property type="entry name" value="SpoA-like_sf"/>
</dbReference>
<comment type="caution">
    <text evidence="3">The sequence shown here is derived from an EMBL/GenBank/DDBJ whole genome shotgun (WGS) entry which is preliminary data.</text>
</comment>
<dbReference type="GO" id="GO:0003774">
    <property type="term" value="F:cytoskeletal motor activity"/>
    <property type="evidence" value="ECO:0007669"/>
    <property type="project" value="InterPro"/>
</dbReference>
<keyword evidence="4" id="KW-1185">Reference proteome</keyword>
<organism evidence="3 4">
    <name type="scientific">Leptospira meyeri</name>
    <dbReference type="NCBI Taxonomy" id="29508"/>
    <lineage>
        <taxon>Bacteria</taxon>
        <taxon>Pseudomonadati</taxon>
        <taxon>Spirochaetota</taxon>
        <taxon>Spirochaetia</taxon>
        <taxon>Leptospirales</taxon>
        <taxon>Leptospiraceae</taxon>
        <taxon>Leptospira</taxon>
    </lineage>
</organism>
<proteinExistence type="inferred from homology"/>
<dbReference type="Proteomes" id="UP000294684">
    <property type="component" value="Unassembled WGS sequence"/>
</dbReference>
<comment type="similarity">
    <text evidence="1">Belongs to the FliN/MopA/SpaO family.</text>
</comment>
<keyword evidence="3" id="KW-0966">Cell projection</keyword>
<dbReference type="RefSeq" id="WP_004788203.1">
    <property type="nucleotide sequence ID" value="NZ_SORO01000005.1"/>
</dbReference>
<evidence type="ECO:0000313" key="3">
    <source>
        <dbReference type="EMBL" id="TDY66735.1"/>
    </source>
</evidence>
<evidence type="ECO:0000256" key="1">
    <source>
        <dbReference type="ARBA" id="ARBA00009226"/>
    </source>
</evidence>
<dbReference type="InterPro" id="IPR001172">
    <property type="entry name" value="FliN_T3SS_HrcQb"/>
</dbReference>
<dbReference type="SUPFAM" id="SSF101801">
    <property type="entry name" value="Surface presentation of antigens (SPOA)"/>
    <property type="match status" value="1"/>
</dbReference>
<protein>
    <submittedName>
        <fullName evidence="3">Flagellar motor switch protein FliN/FliY</fullName>
    </submittedName>
</protein>
<feature type="domain" description="Flagellar motor switch protein FliN-like C-terminal" evidence="2">
    <location>
        <begin position="4"/>
        <end position="71"/>
    </location>
</feature>
<dbReference type="Gene3D" id="2.30.330.10">
    <property type="entry name" value="SpoA-like"/>
    <property type="match status" value="1"/>
</dbReference>
<evidence type="ECO:0000313" key="4">
    <source>
        <dbReference type="Proteomes" id="UP000294684"/>
    </source>
</evidence>
<dbReference type="AlphaFoldDB" id="A0A4R8MNY8"/>
<name>A0A4R8MNY8_LEPME</name>
<dbReference type="PANTHER" id="PTHR30034">
    <property type="entry name" value="FLAGELLAR MOTOR SWITCH PROTEIN FLIM"/>
    <property type="match status" value="1"/>
</dbReference>
<reference evidence="3 4" key="1">
    <citation type="submission" date="2019-03" db="EMBL/GenBank/DDBJ databases">
        <title>Genomic Encyclopedia of Archaeal and Bacterial Type Strains, Phase II (KMG-II): from individual species to whole genera.</title>
        <authorList>
            <person name="Goeker M."/>
        </authorList>
    </citation>
    <scope>NUCLEOTIDE SEQUENCE [LARGE SCALE GENOMIC DNA]</scope>
    <source>
        <strain evidence="3 4">DSM 21537</strain>
    </source>
</reference>
<dbReference type="InterPro" id="IPR001543">
    <property type="entry name" value="FliN-like_C"/>
</dbReference>
<gene>
    <name evidence="3" type="ORF">CLV96_3845</name>
</gene>